<evidence type="ECO:0000313" key="2">
    <source>
        <dbReference type="EMBL" id="KAF9511463.1"/>
    </source>
</evidence>
<gene>
    <name evidence="2" type="ORF">BS47DRAFT_1175599</name>
</gene>
<sequence>MDRRLEYNYVSHTRHPHPFLSSPPSFNESSTLPTMVSFATLVIPTLALLPYALGNLIYSPVHVVQCVAHDLTWTGVAPFILDVWPGCDSDPNSGDPLYTYHTNSTKVTWTVNIKAGHTFMLSVTDAKGKEAYTDDVFVKKSNITSCLGKPAVFIVPNSSPAPSPAVSSSAPAGPPGNVEASPTSTTTKASVKPGGALGSGGARSAFSPRVDVSVLVLLASVLAGCVY</sequence>
<organism evidence="2 3">
    <name type="scientific">Hydnum rufescens UP504</name>
    <dbReference type="NCBI Taxonomy" id="1448309"/>
    <lineage>
        <taxon>Eukaryota</taxon>
        <taxon>Fungi</taxon>
        <taxon>Dikarya</taxon>
        <taxon>Basidiomycota</taxon>
        <taxon>Agaricomycotina</taxon>
        <taxon>Agaricomycetes</taxon>
        <taxon>Cantharellales</taxon>
        <taxon>Hydnaceae</taxon>
        <taxon>Hydnum</taxon>
    </lineage>
</organism>
<keyword evidence="3" id="KW-1185">Reference proteome</keyword>
<name>A0A9P6DUA5_9AGAM</name>
<reference evidence="2" key="1">
    <citation type="journal article" date="2020" name="Nat. Commun.">
        <title>Large-scale genome sequencing of mycorrhizal fungi provides insights into the early evolution of symbiotic traits.</title>
        <authorList>
            <person name="Miyauchi S."/>
            <person name="Kiss E."/>
            <person name="Kuo A."/>
            <person name="Drula E."/>
            <person name="Kohler A."/>
            <person name="Sanchez-Garcia M."/>
            <person name="Morin E."/>
            <person name="Andreopoulos B."/>
            <person name="Barry K.W."/>
            <person name="Bonito G."/>
            <person name="Buee M."/>
            <person name="Carver A."/>
            <person name="Chen C."/>
            <person name="Cichocki N."/>
            <person name="Clum A."/>
            <person name="Culley D."/>
            <person name="Crous P.W."/>
            <person name="Fauchery L."/>
            <person name="Girlanda M."/>
            <person name="Hayes R.D."/>
            <person name="Keri Z."/>
            <person name="LaButti K."/>
            <person name="Lipzen A."/>
            <person name="Lombard V."/>
            <person name="Magnuson J."/>
            <person name="Maillard F."/>
            <person name="Murat C."/>
            <person name="Nolan M."/>
            <person name="Ohm R.A."/>
            <person name="Pangilinan J."/>
            <person name="Pereira M.F."/>
            <person name="Perotto S."/>
            <person name="Peter M."/>
            <person name="Pfister S."/>
            <person name="Riley R."/>
            <person name="Sitrit Y."/>
            <person name="Stielow J.B."/>
            <person name="Szollosi G."/>
            <person name="Zifcakova L."/>
            <person name="Stursova M."/>
            <person name="Spatafora J.W."/>
            <person name="Tedersoo L."/>
            <person name="Vaario L.M."/>
            <person name="Yamada A."/>
            <person name="Yan M."/>
            <person name="Wang P."/>
            <person name="Xu J."/>
            <person name="Bruns T."/>
            <person name="Baldrian P."/>
            <person name="Vilgalys R."/>
            <person name="Dunand C."/>
            <person name="Henrissat B."/>
            <person name="Grigoriev I.V."/>
            <person name="Hibbett D."/>
            <person name="Nagy L.G."/>
            <person name="Martin F.M."/>
        </authorList>
    </citation>
    <scope>NUCLEOTIDE SEQUENCE</scope>
    <source>
        <strain evidence="2">UP504</strain>
    </source>
</reference>
<dbReference type="Proteomes" id="UP000886523">
    <property type="component" value="Unassembled WGS sequence"/>
</dbReference>
<feature type="region of interest" description="Disordered" evidence="1">
    <location>
        <begin position="164"/>
        <end position="204"/>
    </location>
</feature>
<accession>A0A9P6DUA5</accession>
<dbReference type="EMBL" id="MU129000">
    <property type="protein sequence ID" value="KAF9511463.1"/>
    <property type="molecule type" value="Genomic_DNA"/>
</dbReference>
<feature type="compositionally biased region" description="Polar residues" evidence="1">
    <location>
        <begin position="180"/>
        <end position="189"/>
    </location>
</feature>
<evidence type="ECO:0000313" key="3">
    <source>
        <dbReference type="Proteomes" id="UP000886523"/>
    </source>
</evidence>
<feature type="compositionally biased region" description="Low complexity" evidence="1">
    <location>
        <begin position="164"/>
        <end position="177"/>
    </location>
</feature>
<comment type="caution">
    <text evidence="2">The sequence shown here is derived from an EMBL/GenBank/DDBJ whole genome shotgun (WGS) entry which is preliminary data.</text>
</comment>
<dbReference type="AlphaFoldDB" id="A0A9P6DUA5"/>
<protein>
    <submittedName>
        <fullName evidence="2">Uncharacterized protein</fullName>
    </submittedName>
</protein>
<dbReference type="OrthoDB" id="3362246at2759"/>
<proteinExistence type="predicted"/>
<evidence type="ECO:0000256" key="1">
    <source>
        <dbReference type="SAM" id="MobiDB-lite"/>
    </source>
</evidence>